<dbReference type="PANTHER" id="PTHR10245">
    <property type="entry name" value="ENDOTHELIAL DIFFERENTIATION-RELATED FACTOR 1 MULTIPROTEIN BRIDGING FACTOR 1"/>
    <property type="match status" value="1"/>
</dbReference>
<evidence type="ECO:0000313" key="11">
    <source>
        <dbReference type="Proteomes" id="UP000836402"/>
    </source>
</evidence>
<dbReference type="FunFam" id="1.10.260.40:FF:000015">
    <property type="entry name" value="Endothelial differentiation-related factor 1"/>
    <property type="match status" value="1"/>
</dbReference>
<dbReference type="EMBL" id="CAJHJG010006541">
    <property type="protein sequence ID" value="CAD6957979.1"/>
    <property type="molecule type" value="Genomic_DNA"/>
</dbReference>
<feature type="domain" description="HTH cro/C1-type" evidence="7">
    <location>
        <begin position="84"/>
        <end position="138"/>
    </location>
</feature>
<dbReference type="Pfam" id="PF08523">
    <property type="entry name" value="MBF1"/>
    <property type="match status" value="1"/>
</dbReference>
<keyword evidence="11" id="KW-1185">Reference proteome</keyword>
<dbReference type="SUPFAM" id="SSF47413">
    <property type="entry name" value="lambda repressor-like DNA-binding domains"/>
    <property type="match status" value="1"/>
</dbReference>
<dbReference type="SMART" id="SM00530">
    <property type="entry name" value="HTH_XRE"/>
    <property type="match status" value="1"/>
</dbReference>
<protein>
    <recommendedName>
        <fullName evidence="7">HTH cro/C1-type domain-containing protein</fullName>
    </recommendedName>
</protein>
<keyword evidence="4" id="KW-0804">Transcription</keyword>
<comment type="caution">
    <text evidence="9">The sequence shown here is derived from an EMBL/GenBank/DDBJ whole genome shotgun (WGS) entry which is preliminary data.</text>
</comment>
<dbReference type="InterPro" id="IPR013729">
    <property type="entry name" value="MBF1_N"/>
</dbReference>
<reference evidence="9" key="1">
    <citation type="submission" date="2016-04" db="EMBL/GenBank/DDBJ databases">
        <authorList>
            <person name="Nguyen H.D."/>
            <person name="Kesanakurti P."/>
            <person name="Cullis J."/>
            <person name="Levesque C.A."/>
            <person name="Hambleton S."/>
        </authorList>
    </citation>
    <scope>NUCLEOTIDE SEQUENCE</scope>
    <source>
        <strain evidence="9">DAOMC 238032</strain>
    </source>
</reference>
<evidence type="ECO:0000256" key="1">
    <source>
        <dbReference type="ARBA" id="ARBA00009802"/>
    </source>
</evidence>
<evidence type="ECO:0000256" key="3">
    <source>
        <dbReference type="ARBA" id="ARBA00023125"/>
    </source>
</evidence>
<dbReference type="PANTHER" id="PTHR10245:SF15">
    <property type="entry name" value="ENDOTHELIAL DIFFERENTIATION-RELATED FACTOR 1"/>
    <property type="match status" value="1"/>
</dbReference>
<dbReference type="Gene3D" id="1.10.260.40">
    <property type="entry name" value="lambda repressor-like DNA-binding domains"/>
    <property type="match status" value="1"/>
</dbReference>
<dbReference type="Proteomes" id="UP000836402">
    <property type="component" value="Unassembled WGS sequence"/>
</dbReference>
<comment type="function">
    <text evidence="5">Transcriptional coactivator that stimulates GCN4-dependent transcriptional activity by bridging the DNA-binding region of GCN4 and TBP (SPT15), thereby recruiting TBP to GCN4-bound promoters. Involved in induction of the ribosome quality control (RQC) pathway; a pathway that degrades nascent peptide chains during problematic translation. Required to prevent stalled ribosomes from frameshifting.</text>
</comment>
<keyword evidence="2" id="KW-0805">Transcription regulation</keyword>
<name>A0A177UWI4_9BASI</name>
<dbReference type="Proteomes" id="UP000077671">
    <property type="component" value="Unassembled WGS sequence"/>
</dbReference>
<dbReference type="PROSITE" id="PS50943">
    <property type="entry name" value="HTH_CROC1"/>
    <property type="match status" value="1"/>
</dbReference>
<organism evidence="9 10">
    <name type="scientific">Tilletia caries</name>
    <name type="common">wheat bunt fungus</name>
    <dbReference type="NCBI Taxonomy" id="13290"/>
    <lineage>
        <taxon>Eukaryota</taxon>
        <taxon>Fungi</taxon>
        <taxon>Dikarya</taxon>
        <taxon>Basidiomycota</taxon>
        <taxon>Ustilaginomycotina</taxon>
        <taxon>Exobasidiomycetes</taxon>
        <taxon>Tilletiales</taxon>
        <taxon>Tilletiaceae</taxon>
        <taxon>Tilletia</taxon>
    </lineage>
</organism>
<reference evidence="8" key="3">
    <citation type="submission" date="2020-10" db="EMBL/GenBank/DDBJ databases">
        <authorList>
            <person name="Sedaghatjoo S."/>
        </authorList>
    </citation>
    <scope>NUCLEOTIDE SEQUENCE</scope>
    <source>
        <strain evidence="8">AZH3</strain>
    </source>
</reference>
<feature type="region of interest" description="Disordered" evidence="6">
    <location>
        <begin position="1"/>
        <end position="25"/>
    </location>
</feature>
<dbReference type="Pfam" id="PF01381">
    <property type="entry name" value="HTH_3"/>
    <property type="match status" value="1"/>
</dbReference>
<evidence type="ECO:0000256" key="6">
    <source>
        <dbReference type="SAM" id="MobiDB-lite"/>
    </source>
</evidence>
<evidence type="ECO:0000256" key="5">
    <source>
        <dbReference type="ARBA" id="ARBA00035107"/>
    </source>
</evidence>
<comment type="similarity">
    <text evidence="1">Belongs to the MBF1 family.</text>
</comment>
<evidence type="ECO:0000313" key="8">
    <source>
        <dbReference type="EMBL" id="CAD6957979.1"/>
    </source>
</evidence>
<evidence type="ECO:0000256" key="2">
    <source>
        <dbReference type="ARBA" id="ARBA00023015"/>
    </source>
</evidence>
<reference evidence="9" key="2">
    <citation type="journal article" date="2019" name="IMA Fungus">
        <title>Genome sequencing and comparison of five Tilletia species to identify candidate genes for the detection of regulated species infecting wheat.</title>
        <authorList>
            <person name="Nguyen H.D.T."/>
            <person name="Sultana T."/>
            <person name="Kesanakurti P."/>
            <person name="Hambleton S."/>
        </authorList>
    </citation>
    <scope>NUCLEOTIDE SEQUENCE</scope>
    <source>
        <strain evidence="9">DAOMC 238032</strain>
    </source>
</reference>
<dbReference type="CDD" id="cd00093">
    <property type="entry name" value="HTH_XRE"/>
    <property type="match status" value="1"/>
</dbReference>
<evidence type="ECO:0000256" key="4">
    <source>
        <dbReference type="ARBA" id="ARBA00023163"/>
    </source>
</evidence>
<accession>A0A177UWI4</accession>
<dbReference type="InterPro" id="IPR010982">
    <property type="entry name" value="Lambda_DNA-bd_dom_sf"/>
</dbReference>
<dbReference type="GO" id="GO:0003677">
    <property type="term" value="F:DNA binding"/>
    <property type="evidence" value="ECO:0007669"/>
    <property type="project" value="UniProtKB-KW"/>
</dbReference>
<proteinExistence type="inferred from homology"/>
<dbReference type="GO" id="GO:0005634">
    <property type="term" value="C:nucleus"/>
    <property type="evidence" value="ECO:0007669"/>
    <property type="project" value="TreeGrafter"/>
</dbReference>
<evidence type="ECO:0000313" key="10">
    <source>
        <dbReference type="Proteomes" id="UP000077671"/>
    </source>
</evidence>
<gene>
    <name evidence="9" type="ORF">A4X03_0g5713</name>
    <name evidence="8" type="ORF">JKIAZH3_G7615</name>
</gene>
<evidence type="ECO:0000313" key="9">
    <source>
        <dbReference type="EMBL" id="KAE8254473.1"/>
    </source>
</evidence>
<sequence>MADWDNVTVIGSKARPAGAGGAKVGPTAYERAKEVGAITDNDRKVAAGTNKGHAPVDHQRIAKLDRENEVAPPPKVAPSVGRAIQQARMAKELTQKDLGTKINEKPQVIAEYESGKAVPNAQILSKMERMLGVKLRGKDIGAPFGPPSKK</sequence>
<dbReference type="InterPro" id="IPR001387">
    <property type="entry name" value="Cro/C1-type_HTH"/>
</dbReference>
<dbReference type="EMBL" id="LWDD02000951">
    <property type="protein sequence ID" value="KAE8254473.1"/>
    <property type="molecule type" value="Genomic_DNA"/>
</dbReference>
<keyword evidence="3" id="KW-0238">DNA-binding</keyword>
<evidence type="ECO:0000259" key="7">
    <source>
        <dbReference type="PROSITE" id="PS50943"/>
    </source>
</evidence>
<dbReference type="AlphaFoldDB" id="A0A177UWI4"/>